<keyword evidence="3" id="KW-0812">Transmembrane</keyword>
<feature type="compositionally biased region" description="Basic and acidic residues" evidence="2">
    <location>
        <begin position="80"/>
        <end position="95"/>
    </location>
</feature>
<proteinExistence type="inferred from homology"/>
<protein>
    <submittedName>
        <fullName evidence="5">DUF676-domain-containing protein</fullName>
    </submittedName>
</protein>
<dbReference type="Proteomes" id="UP000245771">
    <property type="component" value="Unassembled WGS sequence"/>
</dbReference>
<name>A0A316V5K6_9BASI</name>
<sequence>MATNTSGASSSAASTADLASSSKTSTPVHLIVLCHGLWGEPKHLRTLETLLANSFGEQTTIVNATGKREKTKFVGNESDDSIKKSTKKTKEEIKKEKAQKEEEELDRLHEKLLSKYASKVRDQNAEDHMNVVILNTSSNEGGKTYDGIDWLGERVVREIKIEQRKLAKEGKQIERFSMVGYSLGGLVVRFAAGLLESQSFFTPARRPPIQARQVITIATPHIGSPPGSGTFGRLVGYFGARLLSRTGEQIYGADQGWQVEGEEGKVGLLEYMSKPDTYFIRALNRFEKVHFYANAVNDITVPFRTGCIELWDPFVEQEDGVDVKLLSDAAILTDVQLHEPEKQTFLQNIRAKVSKTPGFLNPNRIPMNFPYNYIIFFGLPVLFPIFAVRVVYKLSKDSQKSRLRIEELERKWNELEFEEDGNEEQNQTSIESVEDDKQTRNATEERTSRLMKNMVMAVAEDNVESERDLIPGLATPHEHVTTEPSQTTRPPWHSPWKHGELPKSKKQAPLSPAQRTMVANLNNPDILPKLTKVWTYYPDMNNSHAIIIARSLSIEPHRKGLPIVKHIVDDFLS</sequence>
<dbReference type="InterPro" id="IPR044294">
    <property type="entry name" value="Lipase-like"/>
</dbReference>
<evidence type="ECO:0000256" key="2">
    <source>
        <dbReference type="SAM" id="MobiDB-lite"/>
    </source>
</evidence>
<feature type="region of interest" description="Disordered" evidence="2">
    <location>
        <begin position="416"/>
        <end position="449"/>
    </location>
</feature>
<feature type="compositionally biased region" description="Basic and acidic residues" evidence="2">
    <location>
        <begin position="435"/>
        <end position="448"/>
    </location>
</feature>
<reference evidence="5 6" key="1">
    <citation type="journal article" date="2018" name="Mol. Biol. Evol.">
        <title>Broad Genomic Sampling Reveals a Smut Pathogenic Ancestry of the Fungal Clade Ustilaginomycotina.</title>
        <authorList>
            <person name="Kijpornyongpan T."/>
            <person name="Mondo S.J."/>
            <person name="Barry K."/>
            <person name="Sandor L."/>
            <person name="Lee J."/>
            <person name="Lipzen A."/>
            <person name="Pangilinan J."/>
            <person name="LaButti K."/>
            <person name="Hainaut M."/>
            <person name="Henrissat B."/>
            <person name="Grigoriev I.V."/>
            <person name="Spatafora J.W."/>
            <person name="Aime M.C."/>
        </authorList>
    </citation>
    <scope>NUCLEOTIDE SEQUENCE [LARGE SCALE GENOMIC DNA]</scope>
    <source>
        <strain evidence="5 6">MCA 3882</strain>
    </source>
</reference>
<evidence type="ECO:0000259" key="4">
    <source>
        <dbReference type="Pfam" id="PF05057"/>
    </source>
</evidence>
<comment type="similarity">
    <text evidence="1">Belongs to the putative lipase ROG1 family.</text>
</comment>
<keyword evidence="3" id="KW-1133">Transmembrane helix</keyword>
<organism evidence="5 6">
    <name type="scientific">Meira miltonrushii</name>
    <dbReference type="NCBI Taxonomy" id="1280837"/>
    <lineage>
        <taxon>Eukaryota</taxon>
        <taxon>Fungi</taxon>
        <taxon>Dikarya</taxon>
        <taxon>Basidiomycota</taxon>
        <taxon>Ustilaginomycotina</taxon>
        <taxon>Exobasidiomycetes</taxon>
        <taxon>Exobasidiales</taxon>
        <taxon>Brachybasidiaceae</taxon>
        <taxon>Meira</taxon>
    </lineage>
</organism>
<dbReference type="InterPro" id="IPR007751">
    <property type="entry name" value="DUF676_lipase-like"/>
</dbReference>
<dbReference type="PANTHER" id="PTHR12482">
    <property type="entry name" value="LIPASE ROG1-RELATED-RELATED"/>
    <property type="match status" value="1"/>
</dbReference>
<feature type="domain" description="DUF676" evidence="4">
    <location>
        <begin position="123"/>
        <end position="305"/>
    </location>
</feature>
<dbReference type="RefSeq" id="XP_025352093.1">
    <property type="nucleotide sequence ID" value="XM_025499717.1"/>
</dbReference>
<dbReference type="Gene3D" id="3.40.50.1820">
    <property type="entry name" value="alpha/beta hydrolase"/>
    <property type="match status" value="1"/>
</dbReference>
<dbReference type="EMBL" id="KZ819607">
    <property type="protein sequence ID" value="PWN31791.1"/>
    <property type="molecule type" value="Genomic_DNA"/>
</dbReference>
<dbReference type="InParanoid" id="A0A316V5K6"/>
<gene>
    <name evidence="5" type="ORF">FA14DRAFT_162670</name>
</gene>
<dbReference type="SUPFAM" id="SSF53474">
    <property type="entry name" value="alpha/beta-Hydrolases"/>
    <property type="match status" value="1"/>
</dbReference>
<evidence type="ECO:0000313" key="5">
    <source>
        <dbReference type="EMBL" id="PWN31791.1"/>
    </source>
</evidence>
<dbReference type="PANTHER" id="PTHR12482:SF62">
    <property type="entry name" value="LIPASE ROG1-RELATED"/>
    <property type="match status" value="1"/>
</dbReference>
<dbReference type="AlphaFoldDB" id="A0A316V5K6"/>
<dbReference type="GeneID" id="37021498"/>
<evidence type="ECO:0000256" key="1">
    <source>
        <dbReference type="ARBA" id="ARBA00007920"/>
    </source>
</evidence>
<dbReference type="Pfam" id="PF05057">
    <property type="entry name" value="DUF676"/>
    <property type="match status" value="1"/>
</dbReference>
<keyword evidence="6" id="KW-1185">Reference proteome</keyword>
<evidence type="ECO:0000313" key="6">
    <source>
        <dbReference type="Proteomes" id="UP000245771"/>
    </source>
</evidence>
<accession>A0A316V5K6</accession>
<evidence type="ECO:0000256" key="3">
    <source>
        <dbReference type="SAM" id="Phobius"/>
    </source>
</evidence>
<dbReference type="OrthoDB" id="273452at2759"/>
<keyword evidence="3" id="KW-0472">Membrane</keyword>
<feature type="transmembrane region" description="Helical" evidence="3">
    <location>
        <begin position="371"/>
        <end position="392"/>
    </location>
</feature>
<feature type="region of interest" description="Disordered" evidence="2">
    <location>
        <begin position="75"/>
        <end position="95"/>
    </location>
</feature>
<feature type="region of interest" description="Disordered" evidence="2">
    <location>
        <begin position="476"/>
        <end position="507"/>
    </location>
</feature>
<dbReference type="InterPro" id="IPR029058">
    <property type="entry name" value="AB_hydrolase_fold"/>
</dbReference>